<name>A0ABP9YNV2_9FUNG</name>
<evidence type="ECO:0000313" key="2">
    <source>
        <dbReference type="Proteomes" id="UP001473302"/>
    </source>
</evidence>
<protein>
    <recommendedName>
        <fullName evidence="3">F-box domain-containing protein</fullName>
    </recommendedName>
</protein>
<gene>
    <name evidence="1" type="ORF">MFLAVUS_001935</name>
</gene>
<sequence>MEEVYDLHRHTHFVAFCIRENTINRGIHSTSARKYKDNIGSRHKNGSHITYDKHKLKVLSLGRKRDNEDEDTVQIDISEEKVHRLFKKGKDRWNQDDLFFFKAVSDFIRLSVKELMENRNKVIKQIKDTDALHYVFVVPSEWEEEIREVLIRPIFVQANLISEDDHQDRLLFCTDVESTYYFIIQHRCDGFKLSRNTIIGVTDIVEESKVSIKLDSILIVNPLFDFSNSLLSPKLVASNSSFLTTNDVKNGIREFIKIKFSFDAQEDTIQNIMEEINPNGSKAVLGEDKASSLEKPFITGKIISKLDKKLGALIKSIRPIDICAEISKYLPNNLKLLLQNDPVKEYSILSFIARDWDRKVDKGLLDWSEYLFEYNRISFGSNYIIPKRPCIKYFDRSELLAGAIQYLSDALQNSDVYSKPRILSTEHSATSSSIFLKSKPDAIINIDISLESTMLSFSLLDENGLVKEIWNQDYFVPDTPLRSLCSFFSFSEETTLNVKKSFIVFVDKYFIQNEDLLVSTQQQLPTITESNSNIKIGFATTIDNMLLKRLFGTEVNLRDVIYASNLVQKDDSSKKLRIATHAEGLFPVIQRSFNLQFPVKSFFVAAQLYEDYVQLTLNQVVTESGLENEYQEAIIMQEEMIPIPNIYKSLCYNMWKNITEDSNLIQLCDKHKGHDDNELLEIFSLENRAEFTSNLKEHISKNIFEKTLNEQKTDTVTISLSTSCNCRVCLTVNDITEISFRPVLQDIISLVFTSLINKQLFGKYRNIQYVFHLIRFNYNLYFQHILIKLLKDETDHFLYDERIDIAYYIIPKSPNQLLQPVLWKEPFSYKAFQVGSLYHVYSENYGFGFKNMEYATSYMLKNKISDSKITSVDKETVLPLFKKGNKADTLSFDGTVHTEDQLEKTRGPGCSLNNPQQGYTPFMISILFKGYSSSISLAVKKVSEEIDKEDCAILAEPMTLARF</sequence>
<evidence type="ECO:0000313" key="1">
    <source>
        <dbReference type="EMBL" id="GAA5808544.1"/>
    </source>
</evidence>
<keyword evidence="2" id="KW-1185">Reference proteome</keyword>
<accession>A0ABP9YNV2</accession>
<dbReference type="Proteomes" id="UP001473302">
    <property type="component" value="Unassembled WGS sequence"/>
</dbReference>
<organism evidence="1 2">
    <name type="scientific">Mucor flavus</name>
    <dbReference type="NCBI Taxonomy" id="439312"/>
    <lineage>
        <taxon>Eukaryota</taxon>
        <taxon>Fungi</taxon>
        <taxon>Fungi incertae sedis</taxon>
        <taxon>Mucoromycota</taxon>
        <taxon>Mucoromycotina</taxon>
        <taxon>Mucoromycetes</taxon>
        <taxon>Mucorales</taxon>
        <taxon>Mucorineae</taxon>
        <taxon>Mucoraceae</taxon>
        <taxon>Mucor</taxon>
    </lineage>
</organism>
<dbReference type="EMBL" id="BAABUK010000003">
    <property type="protein sequence ID" value="GAA5808544.1"/>
    <property type="molecule type" value="Genomic_DNA"/>
</dbReference>
<reference evidence="1 2" key="1">
    <citation type="submission" date="2024-04" db="EMBL/GenBank/DDBJ databases">
        <title>genome sequences of Mucor flavus KT1a and Helicostylum pulchrum KT1b strains isolated from the surface of a dry-aged beef.</title>
        <authorList>
            <person name="Toyotome T."/>
            <person name="Hosono M."/>
            <person name="Torimaru M."/>
            <person name="Fukuda K."/>
            <person name="Mikami N."/>
        </authorList>
    </citation>
    <scope>NUCLEOTIDE SEQUENCE [LARGE SCALE GENOMIC DNA]</scope>
    <source>
        <strain evidence="1 2">KT1a</strain>
    </source>
</reference>
<evidence type="ECO:0008006" key="3">
    <source>
        <dbReference type="Google" id="ProtNLM"/>
    </source>
</evidence>
<comment type="caution">
    <text evidence="1">The sequence shown here is derived from an EMBL/GenBank/DDBJ whole genome shotgun (WGS) entry which is preliminary data.</text>
</comment>
<proteinExistence type="predicted"/>